<organism evidence="1 2">
    <name type="scientific">Vigna mungo</name>
    <name type="common">Black gram</name>
    <name type="synonym">Phaseolus mungo</name>
    <dbReference type="NCBI Taxonomy" id="3915"/>
    <lineage>
        <taxon>Eukaryota</taxon>
        <taxon>Viridiplantae</taxon>
        <taxon>Streptophyta</taxon>
        <taxon>Embryophyta</taxon>
        <taxon>Tracheophyta</taxon>
        <taxon>Spermatophyta</taxon>
        <taxon>Magnoliopsida</taxon>
        <taxon>eudicotyledons</taxon>
        <taxon>Gunneridae</taxon>
        <taxon>Pentapetalae</taxon>
        <taxon>rosids</taxon>
        <taxon>fabids</taxon>
        <taxon>Fabales</taxon>
        <taxon>Fabaceae</taxon>
        <taxon>Papilionoideae</taxon>
        <taxon>50 kb inversion clade</taxon>
        <taxon>NPAAA clade</taxon>
        <taxon>indigoferoid/millettioid clade</taxon>
        <taxon>Phaseoleae</taxon>
        <taxon>Vigna</taxon>
    </lineage>
</organism>
<reference evidence="1 2" key="1">
    <citation type="journal article" date="2023" name="Life. Sci Alliance">
        <title>Evolutionary insights into 3D genome organization and epigenetic landscape of Vigna mungo.</title>
        <authorList>
            <person name="Junaid A."/>
            <person name="Singh B."/>
            <person name="Bhatia S."/>
        </authorList>
    </citation>
    <scope>NUCLEOTIDE SEQUENCE [LARGE SCALE GENOMIC DNA]</scope>
    <source>
        <strain evidence="1">Urdbean</strain>
    </source>
</reference>
<gene>
    <name evidence="1" type="ORF">V8G54_014199</name>
</gene>
<dbReference type="EMBL" id="CP144696">
    <property type="protein sequence ID" value="WVZ09669.1"/>
    <property type="molecule type" value="Genomic_DNA"/>
</dbReference>
<keyword evidence="2" id="KW-1185">Reference proteome</keyword>
<proteinExistence type="predicted"/>
<name>A0AAQ3RVQ6_VIGMU</name>
<dbReference type="AlphaFoldDB" id="A0AAQ3RVQ6"/>
<protein>
    <submittedName>
        <fullName evidence="1">Uncharacterized protein</fullName>
    </submittedName>
</protein>
<accession>A0AAQ3RVQ6</accession>
<dbReference type="Proteomes" id="UP001374535">
    <property type="component" value="Chromosome 5"/>
</dbReference>
<sequence length="120" mass="13497">MSSCKLQKVSGVKPSHLSPPFTSLRVPIQGASLCFVTFMSALTWNGSQNNTPKILKTTLCQNYSFSLSHTTTLQANQFPVNLLSKQKNLTRLWFLFLQVLRLSSCLKVFYRMIDSAAVSY</sequence>
<evidence type="ECO:0000313" key="2">
    <source>
        <dbReference type="Proteomes" id="UP001374535"/>
    </source>
</evidence>
<evidence type="ECO:0000313" key="1">
    <source>
        <dbReference type="EMBL" id="WVZ09669.1"/>
    </source>
</evidence>